<feature type="region of interest" description="Disordered" evidence="1">
    <location>
        <begin position="17"/>
        <end position="40"/>
    </location>
</feature>
<dbReference type="PANTHER" id="PTHR43999">
    <property type="entry name" value="DNAJ HOMOLOG SUBFAMILY C MEMBER 2"/>
    <property type="match status" value="1"/>
</dbReference>
<evidence type="ECO:0000259" key="2">
    <source>
        <dbReference type="Pfam" id="PF21884"/>
    </source>
</evidence>
<protein>
    <submittedName>
        <fullName evidence="3">DnaJ-like subfamily C member 2</fullName>
    </submittedName>
</protein>
<gene>
    <name evidence="3" type="primary">Dnajc2</name>
    <name evidence="3" type="ORF">SDJN03_10350</name>
</gene>
<feature type="region of interest" description="Disordered" evidence="1">
    <location>
        <begin position="61"/>
        <end position="87"/>
    </location>
</feature>
<feature type="compositionally biased region" description="Basic and acidic residues" evidence="1">
    <location>
        <begin position="61"/>
        <end position="76"/>
    </location>
</feature>
<evidence type="ECO:0000256" key="1">
    <source>
        <dbReference type="SAM" id="MobiDB-lite"/>
    </source>
</evidence>
<sequence length="110" mass="13406">MTMSRRLMMAEQKYAPSFDSYSSKESRDHKRWMERQNAKLSEKARKEEYARIRTLVDNAYKRDPRIQRRKEEEKAQKQRKKEAKFLAKKLQEEEAIRLAEEEKRRRGGRG</sequence>
<evidence type="ECO:0000313" key="4">
    <source>
        <dbReference type="Proteomes" id="UP000685013"/>
    </source>
</evidence>
<name>A0AAV6NFC3_9ROSI</name>
<accession>A0AAV6NFC3</accession>
<dbReference type="GO" id="GO:0043022">
    <property type="term" value="F:ribosome binding"/>
    <property type="evidence" value="ECO:0007669"/>
    <property type="project" value="InterPro"/>
</dbReference>
<dbReference type="GO" id="GO:0051083">
    <property type="term" value="P:'de novo' cotranslational protein folding"/>
    <property type="evidence" value="ECO:0007669"/>
    <property type="project" value="InterPro"/>
</dbReference>
<evidence type="ECO:0000313" key="3">
    <source>
        <dbReference type="EMBL" id="KAG6597170.1"/>
    </source>
</evidence>
<dbReference type="PANTHER" id="PTHR43999:SF1">
    <property type="entry name" value="DNAJ HOMOLOG SUBFAMILY C MEMBER 2"/>
    <property type="match status" value="1"/>
</dbReference>
<dbReference type="EMBL" id="JAGKQH010000006">
    <property type="protein sequence ID" value="KAG6597170.1"/>
    <property type="molecule type" value="Genomic_DNA"/>
</dbReference>
<reference evidence="3 4" key="1">
    <citation type="journal article" date="2021" name="Hortic Res">
        <title>The domestication of Cucurbita argyrosperma as revealed by the genome of its wild relative.</title>
        <authorList>
            <person name="Barrera-Redondo J."/>
            <person name="Sanchez-de la Vega G."/>
            <person name="Aguirre-Liguori J.A."/>
            <person name="Castellanos-Morales G."/>
            <person name="Gutierrez-Guerrero Y.T."/>
            <person name="Aguirre-Dugua X."/>
            <person name="Aguirre-Planter E."/>
            <person name="Tenaillon M.I."/>
            <person name="Lira-Saade R."/>
            <person name="Eguiarte L.E."/>
        </authorList>
    </citation>
    <scope>NUCLEOTIDE SEQUENCE [LARGE SCALE GENOMIC DNA]</scope>
    <source>
        <strain evidence="3">JBR-2021</strain>
    </source>
</reference>
<feature type="domain" description="Zuotin-like zuotin homology" evidence="2">
    <location>
        <begin position="21"/>
        <end position="67"/>
    </location>
</feature>
<dbReference type="Proteomes" id="UP000685013">
    <property type="component" value="Chromosome 6"/>
</dbReference>
<dbReference type="Pfam" id="PF21884">
    <property type="entry name" value="ZUO1-like_ZHD"/>
    <property type="match status" value="1"/>
</dbReference>
<dbReference type="InterPro" id="IPR054076">
    <property type="entry name" value="ZUO1-like_ZHD"/>
</dbReference>
<comment type="caution">
    <text evidence="3">The sequence shown here is derived from an EMBL/GenBank/DDBJ whole genome shotgun (WGS) entry which is preliminary data.</text>
</comment>
<feature type="compositionally biased region" description="Basic and acidic residues" evidence="1">
    <location>
        <begin position="22"/>
        <end position="40"/>
    </location>
</feature>
<dbReference type="GO" id="GO:0005829">
    <property type="term" value="C:cytosol"/>
    <property type="evidence" value="ECO:0007669"/>
    <property type="project" value="TreeGrafter"/>
</dbReference>
<proteinExistence type="predicted"/>
<feature type="non-terminal residue" evidence="3">
    <location>
        <position position="1"/>
    </location>
</feature>
<dbReference type="GO" id="GO:0006450">
    <property type="term" value="P:regulation of translational fidelity"/>
    <property type="evidence" value="ECO:0007669"/>
    <property type="project" value="InterPro"/>
</dbReference>
<dbReference type="InterPro" id="IPR044634">
    <property type="entry name" value="Zuotin/DnaJC2"/>
</dbReference>
<dbReference type="GO" id="GO:0030544">
    <property type="term" value="F:Hsp70 protein binding"/>
    <property type="evidence" value="ECO:0007669"/>
    <property type="project" value="InterPro"/>
</dbReference>
<organism evidence="3 4">
    <name type="scientific">Cucurbita argyrosperma subsp. sororia</name>
    <dbReference type="NCBI Taxonomy" id="37648"/>
    <lineage>
        <taxon>Eukaryota</taxon>
        <taxon>Viridiplantae</taxon>
        <taxon>Streptophyta</taxon>
        <taxon>Embryophyta</taxon>
        <taxon>Tracheophyta</taxon>
        <taxon>Spermatophyta</taxon>
        <taxon>Magnoliopsida</taxon>
        <taxon>eudicotyledons</taxon>
        <taxon>Gunneridae</taxon>
        <taxon>Pentapetalae</taxon>
        <taxon>rosids</taxon>
        <taxon>fabids</taxon>
        <taxon>Cucurbitales</taxon>
        <taxon>Cucurbitaceae</taxon>
        <taxon>Cucurbiteae</taxon>
        <taxon>Cucurbita</taxon>
    </lineage>
</organism>
<keyword evidence="4" id="KW-1185">Reference proteome</keyword>
<dbReference type="AlphaFoldDB" id="A0AAV6NFC3"/>